<evidence type="ECO:0000256" key="5">
    <source>
        <dbReference type="ARBA" id="ARBA00022438"/>
    </source>
</evidence>
<keyword evidence="11" id="KW-1185">Reference proteome</keyword>
<dbReference type="PRINTS" id="PR00919">
    <property type="entry name" value="THERMOPTASE"/>
</dbReference>
<gene>
    <name evidence="10" type="ORF">JF922_06205</name>
</gene>
<dbReference type="InterPro" id="IPR000787">
    <property type="entry name" value="Peptidase_M29"/>
</dbReference>
<dbReference type="GO" id="GO:0006508">
    <property type="term" value="P:proteolysis"/>
    <property type="evidence" value="ECO:0007669"/>
    <property type="project" value="UniProtKB-KW"/>
</dbReference>
<comment type="cofactor">
    <cofactor evidence="3">
        <name>Zn(2+)</name>
        <dbReference type="ChEBI" id="CHEBI:29105"/>
    </cofactor>
</comment>
<evidence type="ECO:0000256" key="7">
    <source>
        <dbReference type="ARBA" id="ARBA00022723"/>
    </source>
</evidence>
<sequence length="398" mass="43265">MDAQRLERYAELTVRFAANVSEGQLVVIQAHVEHAPLVRAVTRAAYRAGARWVGADYRDDHLRRALVELAPEEALTWTPPWTLTRIETLAEEGGALIAIHGDPEPELLADLDGARLGRARPLAYAERWRDIAAGGSVSWTIVPGPTPGWAAQVFGEPDEERLWTALERAMRLTDQDPVAAWQRRLEQLSSVAADLNERRFQALHYRGPGTDLTVGLLPSSTWQSAQHTTPGGRSNVVNLPTEEVYTSPDRRRAEGVIRSTRPLSVGGRIVRDLELRLEGGHVVEVRASSGADVVQGQMESDEGARRLGEVALVDGSSGVGKLGLTFFNTLLDENATCHIAYGFGIRTAVRDERDQEEGLNSAATHVDFMVGGPEVEVDGLEAGGAAIPILRGDVFQVG</sequence>
<evidence type="ECO:0000313" key="10">
    <source>
        <dbReference type="EMBL" id="MBJ7597661.1"/>
    </source>
</evidence>
<comment type="caution">
    <text evidence="10">The sequence shown here is derived from an EMBL/GenBank/DDBJ whole genome shotgun (WGS) entry which is preliminary data.</text>
</comment>
<proteinExistence type="inferred from homology"/>
<dbReference type="GO" id="GO:0046872">
    <property type="term" value="F:metal ion binding"/>
    <property type="evidence" value="ECO:0007669"/>
    <property type="project" value="UniProtKB-KW"/>
</dbReference>
<dbReference type="PANTHER" id="PTHR34448">
    <property type="entry name" value="AMINOPEPTIDASE"/>
    <property type="match status" value="1"/>
</dbReference>
<evidence type="ECO:0000313" key="11">
    <source>
        <dbReference type="Proteomes" id="UP000612893"/>
    </source>
</evidence>
<dbReference type="GO" id="GO:0008237">
    <property type="term" value="F:metallopeptidase activity"/>
    <property type="evidence" value="ECO:0007669"/>
    <property type="project" value="UniProtKB-KW"/>
</dbReference>
<dbReference type="InterPro" id="IPR052170">
    <property type="entry name" value="M29_Exopeptidase"/>
</dbReference>
<keyword evidence="9" id="KW-0482">Metalloprotease</keyword>
<evidence type="ECO:0000256" key="6">
    <source>
        <dbReference type="ARBA" id="ARBA00022670"/>
    </source>
</evidence>
<reference evidence="10" key="1">
    <citation type="submission" date="2020-10" db="EMBL/GenBank/DDBJ databases">
        <title>Ca. Dormibacterota MAGs.</title>
        <authorList>
            <person name="Montgomery K."/>
        </authorList>
    </citation>
    <scope>NUCLEOTIDE SEQUENCE [LARGE SCALE GENOMIC DNA]</scope>
    <source>
        <strain evidence="10">SC8812_S17_10</strain>
    </source>
</reference>
<comment type="cofactor">
    <cofactor evidence="2">
        <name>Mg(2+)</name>
        <dbReference type="ChEBI" id="CHEBI:18420"/>
    </cofactor>
</comment>
<dbReference type="Pfam" id="PF02073">
    <property type="entry name" value="Peptidase_M29"/>
    <property type="match status" value="1"/>
</dbReference>
<evidence type="ECO:0000256" key="3">
    <source>
        <dbReference type="ARBA" id="ARBA00001947"/>
    </source>
</evidence>
<organism evidence="10 11">
    <name type="scientific">Candidatus Nephthysia bennettiae</name>
    <dbReference type="NCBI Taxonomy" id="3127016"/>
    <lineage>
        <taxon>Bacteria</taxon>
        <taxon>Bacillati</taxon>
        <taxon>Candidatus Dormiibacterota</taxon>
        <taxon>Candidatus Dormibacteria</taxon>
        <taxon>Candidatus Dormibacterales</taxon>
        <taxon>Candidatus Dormibacteraceae</taxon>
        <taxon>Candidatus Nephthysia</taxon>
    </lineage>
</organism>
<dbReference type="SUPFAM" id="SSF144052">
    <property type="entry name" value="Thermophilic metalloprotease-like"/>
    <property type="match status" value="1"/>
</dbReference>
<protein>
    <submittedName>
        <fullName evidence="10">Aminopeptidase</fullName>
    </submittedName>
</protein>
<evidence type="ECO:0000256" key="4">
    <source>
        <dbReference type="ARBA" id="ARBA00008236"/>
    </source>
</evidence>
<keyword evidence="7" id="KW-0479">Metal-binding</keyword>
<dbReference type="InterPro" id="IPR035097">
    <property type="entry name" value="M29_N-terminal"/>
</dbReference>
<dbReference type="AlphaFoldDB" id="A0A934K738"/>
<comment type="cofactor">
    <cofactor evidence="1">
        <name>Co(2+)</name>
        <dbReference type="ChEBI" id="CHEBI:48828"/>
    </cofactor>
</comment>
<dbReference type="RefSeq" id="WP_338200069.1">
    <property type="nucleotide sequence ID" value="NZ_JAEKNR010000072.1"/>
</dbReference>
<dbReference type="PANTHER" id="PTHR34448:SF3">
    <property type="entry name" value="AMINOPEPTIDASE AMPS"/>
    <property type="match status" value="1"/>
</dbReference>
<keyword evidence="5 10" id="KW-0031">Aminopeptidase</keyword>
<evidence type="ECO:0000256" key="8">
    <source>
        <dbReference type="ARBA" id="ARBA00022801"/>
    </source>
</evidence>
<evidence type="ECO:0000256" key="2">
    <source>
        <dbReference type="ARBA" id="ARBA00001946"/>
    </source>
</evidence>
<dbReference type="GO" id="GO:0004177">
    <property type="term" value="F:aminopeptidase activity"/>
    <property type="evidence" value="ECO:0007669"/>
    <property type="project" value="UniProtKB-KW"/>
</dbReference>
<accession>A0A934K738</accession>
<evidence type="ECO:0000256" key="1">
    <source>
        <dbReference type="ARBA" id="ARBA00001941"/>
    </source>
</evidence>
<keyword evidence="8" id="KW-0378">Hydrolase</keyword>
<evidence type="ECO:0000256" key="9">
    <source>
        <dbReference type="ARBA" id="ARBA00023049"/>
    </source>
</evidence>
<dbReference type="Gene3D" id="3.40.1830.10">
    <property type="entry name" value="Thermophilic metalloprotease (M29)"/>
    <property type="match status" value="1"/>
</dbReference>
<comment type="similarity">
    <text evidence="4">Belongs to the peptidase M29 family.</text>
</comment>
<name>A0A934K738_9BACT</name>
<dbReference type="EMBL" id="JAEKNR010000072">
    <property type="protein sequence ID" value="MBJ7597661.1"/>
    <property type="molecule type" value="Genomic_DNA"/>
</dbReference>
<dbReference type="Proteomes" id="UP000612893">
    <property type="component" value="Unassembled WGS sequence"/>
</dbReference>
<keyword evidence="6" id="KW-0645">Protease</keyword>